<name>A0A2K8NYU9_9MOLU</name>
<reference evidence="2 3" key="1">
    <citation type="submission" date="2017-11" db="EMBL/GenBank/DDBJ databases">
        <title>Genome sequence of Entomoplasma somnilux PYAN-1 (ATCC 49194).</title>
        <authorList>
            <person name="Lo W.-S."/>
            <person name="Gasparich G.E."/>
            <person name="Kuo C.-H."/>
        </authorList>
    </citation>
    <scope>NUCLEOTIDE SEQUENCE [LARGE SCALE GENOMIC DNA]</scope>
    <source>
        <strain evidence="2 3">PYAN-1</strain>
    </source>
</reference>
<dbReference type="Proteomes" id="UP000232230">
    <property type="component" value="Chromosome"/>
</dbReference>
<dbReference type="InterPro" id="IPR000120">
    <property type="entry name" value="Amidase"/>
</dbReference>
<dbReference type="InterPro" id="IPR023631">
    <property type="entry name" value="Amidase_dom"/>
</dbReference>
<dbReference type="PANTHER" id="PTHR11895">
    <property type="entry name" value="TRANSAMIDASE"/>
    <property type="match status" value="1"/>
</dbReference>
<accession>A0A2K8NYU9</accession>
<dbReference type="RefSeq" id="WP_034942380.1">
    <property type="nucleotide sequence ID" value="NZ_CP024965.1"/>
</dbReference>
<keyword evidence="2" id="KW-0808">Transferase</keyword>
<dbReference type="Gene3D" id="3.90.1300.10">
    <property type="entry name" value="Amidase signature (AS) domain"/>
    <property type="match status" value="1"/>
</dbReference>
<dbReference type="AlphaFoldDB" id="A0A2K8NYU9"/>
<evidence type="ECO:0000313" key="2">
    <source>
        <dbReference type="EMBL" id="ATZ18995.1"/>
    </source>
</evidence>
<dbReference type="InterPro" id="IPR036928">
    <property type="entry name" value="AS_sf"/>
</dbReference>
<evidence type="ECO:0000313" key="3">
    <source>
        <dbReference type="Proteomes" id="UP000232230"/>
    </source>
</evidence>
<dbReference type="SUPFAM" id="SSF75304">
    <property type="entry name" value="Amidase signature (AS) enzymes"/>
    <property type="match status" value="1"/>
</dbReference>
<dbReference type="KEGG" id="esx:ESOMN_v1c06130"/>
<proteinExistence type="predicted"/>
<organism evidence="2 3">
    <name type="scientific">Williamsoniiplasma somnilux</name>
    <dbReference type="NCBI Taxonomy" id="215578"/>
    <lineage>
        <taxon>Bacteria</taxon>
        <taxon>Bacillati</taxon>
        <taxon>Mycoplasmatota</taxon>
        <taxon>Mollicutes</taxon>
        <taxon>Entomoplasmatales</taxon>
        <taxon>Williamsoniiplasma</taxon>
    </lineage>
</organism>
<protein>
    <submittedName>
        <fullName evidence="2">Aspartyl/glutamyl-tRNA amidotransferase subunit A</fullName>
    </submittedName>
</protein>
<feature type="domain" description="Amidase" evidence="1">
    <location>
        <begin position="40"/>
        <end position="463"/>
    </location>
</feature>
<dbReference type="EMBL" id="CP024965">
    <property type="protein sequence ID" value="ATZ18995.1"/>
    <property type="molecule type" value="Genomic_DNA"/>
</dbReference>
<gene>
    <name evidence="2" type="primary">gatA</name>
    <name evidence="2" type="ORF">ESOMN_v1c06130</name>
</gene>
<evidence type="ECO:0000259" key="1">
    <source>
        <dbReference type="Pfam" id="PF01425"/>
    </source>
</evidence>
<dbReference type="Pfam" id="PF01425">
    <property type="entry name" value="Amidase"/>
    <property type="match status" value="1"/>
</dbReference>
<dbReference type="PANTHER" id="PTHR11895:SF151">
    <property type="entry name" value="GLUTAMYL-TRNA(GLN) AMIDOTRANSFERASE SUBUNIT A"/>
    <property type="match status" value="1"/>
</dbReference>
<dbReference type="GO" id="GO:0016740">
    <property type="term" value="F:transferase activity"/>
    <property type="evidence" value="ECO:0007669"/>
    <property type="project" value="UniProtKB-KW"/>
</dbReference>
<keyword evidence="3" id="KW-1185">Reference proteome</keyword>
<sequence length="481" mass="53702">MNIRNMSIVELHEALKNKKITVTEIAQQVIEFSKKDLDSNFMITLPEKEIMKQAEELNKNFDDNNFLYGIPYMAKDNFATKGIRTTASTKILDNFVPTYDATLIEKLNKNKTLMSGKVALDELGLGGTGLHSAYGELVNPRDSKRLLGGSSSGSVYAVTKGYVPFATGTDTGDSIRKPASFNGIVGFKPTYGALSRYGIFPYAPSLDHAGFFTRNVDDMAIVFEKTVGFDPKDFTSIKINDEIFYAKINDLSATTTFAYIKEVQENLPEPLKTHYESFYNKLSAQGYQVSEINFRRDLLDVLAPVYMMISFPEAVSTISNLDGINFGLREPGDDFTEIMTKTRSKYLGDVVKRRFVIGSLNLKKENQELYMNKAKKVRRLIVEEISKIYKNFDVLIIPSAIGIAPLIEVATEFEDDSKQFLEDILTLANFSGMPSITIPFVEEQSMPIGINLNTAPGQDLKVLQAAKVCENIIGIKNKVVN</sequence>